<evidence type="ECO:0000256" key="1">
    <source>
        <dbReference type="SAM" id="MobiDB-lite"/>
    </source>
</evidence>
<evidence type="ECO:0000313" key="2">
    <source>
        <dbReference type="EMBL" id="UJO19858.1"/>
    </source>
</evidence>
<feature type="region of interest" description="Disordered" evidence="1">
    <location>
        <begin position="71"/>
        <end position="140"/>
    </location>
</feature>
<protein>
    <submittedName>
        <fullName evidence="2">Uncharacterized protein</fullName>
    </submittedName>
</protein>
<feature type="compositionally biased region" description="Polar residues" evidence="1">
    <location>
        <begin position="32"/>
        <end position="42"/>
    </location>
</feature>
<accession>A0A9Q8PCC3</accession>
<proteinExistence type="predicted"/>
<organism evidence="2 3">
    <name type="scientific">Passalora fulva</name>
    <name type="common">Tomato leaf mold</name>
    <name type="synonym">Cladosporium fulvum</name>
    <dbReference type="NCBI Taxonomy" id="5499"/>
    <lineage>
        <taxon>Eukaryota</taxon>
        <taxon>Fungi</taxon>
        <taxon>Dikarya</taxon>
        <taxon>Ascomycota</taxon>
        <taxon>Pezizomycotina</taxon>
        <taxon>Dothideomycetes</taxon>
        <taxon>Dothideomycetidae</taxon>
        <taxon>Mycosphaerellales</taxon>
        <taxon>Mycosphaerellaceae</taxon>
        <taxon>Fulvia</taxon>
    </lineage>
</organism>
<dbReference type="OrthoDB" id="10593885at2759"/>
<feature type="region of interest" description="Disordered" evidence="1">
    <location>
        <begin position="1"/>
        <end position="42"/>
    </location>
</feature>
<reference evidence="2" key="2">
    <citation type="journal article" date="2022" name="Microb. Genom.">
        <title>A chromosome-scale genome assembly of the tomato pathogen Cladosporium fulvum reveals a compartmentalized genome architecture and the presence of a dispensable chromosome.</title>
        <authorList>
            <person name="Zaccaron A.Z."/>
            <person name="Chen L.H."/>
            <person name="Samaras A."/>
            <person name="Stergiopoulos I."/>
        </authorList>
    </citation>
    <scope>NUCLEOTIDE SEQUENCE</scope>
    <source>
        <strain evidence="2">Race5_Kim</strain>
    </source>
</reference>
<dbReference type="EMBL" id="CP090169">
    <property type="protein sequence ID" value="UJO19858.1"/>
    <property type="molecule type" value="Genomic_DNA"/>
</dbReference>
<dbReference type="KEGG" id="ffu:CLAFUR5_09900"/>
<dbReference type="AlphaFoldDB" id="A0A9Q8PCC3"/>
<sequence length="209" mass="22203">MVQQKFQSSSSKGHAFAWKTTPGTLPVLPSIKQKSTAKSSSCPELTLQAVKCSLDVFNSIMAGSKTIAGTIESNAEPPESGDEGIDAAPGSGNGSRPANQPTKGGKTSRPASGTMKPPGKNTSTTSGKGPRIKYVPEGRKSTRVLARGSHYRILELKKMLESVRNLARVEEDPALDHLLDLLREAYSAMHEIAPDPLSPDNPQSPWSPA</sequence>
<dbReference type="GeneID" id="71989778"/>
<feature type="compositionally biased region" description="Polar residues" evidence="1">
    <location>
        <begin position="1"/>
        <end position="12"/>
    </location>
</feature>
<dbReference type="RefSeq" id="XP_047764224.1">
    <property type="nucleotide sequence ID" value="XM_047909048.1"/>
</dbReference>
<gene>
    <name evidence="2" type="ORF">CLAFUR5_09900</name>
</gene>
<name>A0A9Q8PCC3_PASFU</name>
<evidence type="ECO:0000313" key="3">
    <source>
        <dbReference type="Proteomes" id="UP000756132"/>
    </source>
</evidence>
<keyword evidence="3" id="KW-1185">Reference proteome</keyword>
<dbReference type="Proteomes" id="UP000756132">
    <property type="component" value="Chromosome 7"/>
</dbReference>
<reference evidence="2" key="1">
    <citation type="submission" date="2021-12" db="EMBL/GenBank/DDBJ databases">
        <authorList>
            <person name="Zaccaron A."/>
            <person name="Stergiopoulos I."/>
        </authorList>
    </citation>
    <scope>NUCLEOTIDE SEQUENCE</scope>
    <source>
        <strain evidence="2">Race5_Kim</strain>
    </source>
</reference>